<evidence type="ECO:0000313" key="5">
    <source>
        <dbReference type="Proteomes" id="UP000064967"/>
    </source>
</evidence>
<dbReference type="AlphaFoldDB" id="A0A0K1Q7R9"/>
<accession>A0A0K1Q7R9</accession>
<dbReference type="OrthoDB" id="7871744at2"/>
<evidence type="ECO:0000256" key="1">
    <source>
        <dbReference type="SAM" id="SignalP"/>
    </source>
</evidence>
<dbReference type="Proteomes" id="UP000064967">
    <property type="component" value="Chromosome"/>
</dbReference>
<dbReference type="RefSeq" id="WP_146652552.1">
    <property type="nucleotide sequence ID" value="NZ_CP012333.1"/>
</dbReference>
<dbReference type="InterPro" id="IPR053147">
    <property type="entry name" value="Hsp_HslJ-like"/>
</dbReference>
<evidence type="ECO:0000259" key="2">
    <source>
        <dbReference type="Pfam" id="PF03724"/>
    </source>
</evidence>
<dbReference type="PANTHER" id="PTHR35535:SF1">
    <property type="entry name" value="HEAT SHOCK PROTEIN HSLJ"/>
    <property type="match status" value="1"/>
</dbReference>
<dbReference type="KEGG" id="llu:AKJ09_08118"/>
<name>A0A0K1Q7R9_9BACT</name>
<dbReference type="Pfam" id="PF03724">
    <property type="entry name" value="META"/>
    <property type="match status" value="1"/>
</dbReference>
<dbReference type="Pfam" id="PF14302">
    <property type="entry name" value="DUF4377"/>
    <property type="match status" value="1"/>
</dbReference>
<evidence type="ECO:0000313" key="4">
    <source>
        <dbReference type="EMBL" id="AKV01455.1"/>
    </source>
</evidence>
<keyword evidence="4" id="KW-0449">Lipoprotein</keyword>
<organism evidence="4 5">
    <name type="scientific">Labilithrix luteola</name>
    <dbReference type="NCBI Taxonomy" id="1391654"/>
    <lineage>
        <taxon>Bacteria</taxon>
        <taxon>Pseudomonadati</taxon>
        <taxon>Myxococcota</taxon>
        <taxon>Polyangia</taxon>
        <taxon>Polyangiales</taxon>
        <taxon>Labilitrichaceae</taxon>
        <taxon>Labilithrix</taxon>
    </lineage>
</organism>
<dbReference type="Gene3D" id="2.40.128.270">
    <property type="match status" value="1"/>
</dbReference>
<dbReference type="InterPro" id="IPR005184">
    <property type="entry name" value="DUF306_Meta_HslJ"/>
</dbReference>
<sequence>MNIRFFFPLFSLLPLALIGCAHDSKAPATSADAPTSAPAEGVDAKTLSTTLTANRWTLESATDAQGKRLDALFPDAKHTLTLSFENGRAAVAGGCNSMGGGYALDTQNTVTISQLASTRKACEPALMQADQAIGALLAKPLQAKIDTATPLRMHLASPSGETSIWVGEPTATTRYGGAGETMFLEIAPARVTCPHAMIPNYQCLQVREIRYDAQGIKQSPPGEWQFLYENIEGFEFREGERKVLRLKKFKRNPAPADASSIAYVLDMVVESEIVKPQSK</sequence>
<feature type="domain" description="DUF306" evidence="2">
    <location>
        <begin position="50"/>
        <end position="157"/>
    </location>
</feature>
<dbReference type="InterPro" id="IPR025485">
    <property type="entry name" value="DUF4377"/>
</dbReference>
<evidence type="ECO:0000259" key="3">
    <source>
        <dbReference type="Pfam" id="PF14302"/>
    </source>
</evidence>
<dbReference type="PROSITE" id="PS51257">
    <property type="entry name" value="PROKAR_LIPOPROTEIN"/>
    <property type="match status" value="1"/>
</dbReference>
<proteinExistence type="predicted"/>
<feature type="domain" description="DUF4377" evidence="3">
    <location>
        <begin position="186"/>
        <end position="270"/>
    </location>
</feature>
<dbReference type="PANTHER" id="PTHR35535">
    <property type="entry name" value="HEAT SHOCK PROTEIN HSLJ"/>
    <property type="match status" value="1"/>
</dbReference>
<feature type="chain" id="PRO_5005467221" evidence="1">
    <location>
        <begin position="27"/>
        <end position="279"/>
    </location>
</feature>
<feature type="signal peptide" evidence="1">
    <location>
        <begin position="1"/>
        <end position="26"/>
    </location>
</feature>
<dbReference type="EMBL" id="CP012333">
    <property type="protein sequence ID" value="AKV01455.1"/>
    <property type="molecule type" value="Genomic_DNA"/>
</dbReference>
<reference evidence="4 5" key="1">
    <citation type="submission" date="2015-08" db="EMBL/GenBank/DDBJ databases">
        <authorList>
            <person name="Babu N.S."/>
            <person name="Beckwith C.J."/>
            <person name="Beseler K.G."/>
            <person name="Brison A."/>
            <person name="Carone J.V."/>
            <person name="Caskin T.P."/>
            <person name="Diamond M."/>
            <person name="Durham M.E."/>
            <person name="Foxe J.M."/>
            <person name="Go M."/>
            <person name="Henderson B.A."/>
            <person name="Jones I.B."/>
            <person name="McGettigan J.A."/>
            <person name="Micheletti S.J."/>
            <person name="Nasrallah M.E."/>
            <person name="Ortiz D."/>
            <person name="Piller C.R."/>
            <person name="Privatt S.R."/>
            <person name="Schneider S.L."/>
            <person name="Sharp S."/>
            <person name="Smith T.C."/>
            <person name="Stanton J.D."/>
            <person name="Ullery H.E."/>
            <person name="Wilson R.J."/>
            <person name="Serrano M.G."/>
            <person name="Buck G."/>
            <person name="Lee V."/>
            <person name="Wang Y."/>
            <person name="Carvalho R."/>
            <person name="Voegtly L."/>
            <person name="Shi R."/>
            <person name="Duckworth R."/>
            <person name="Johnson A."/>
            <person name="Loviza R."/>
            <person name="Walstead R."/>
            <person name="Shah Z."/>
            <person name="Kiflezghi M."/>
            <person name="Wade K."/>
            <person name="Ball S.L."/>
            <person name="Bradley K.W."/>
            <person name="Asai D.J."/>
            <person name="Bowman C.A."/>
            <person name="Russell D.A."/>
            <person name="Pope W.H."/>
            <person name="Jacobs-Sera D."/>
            <person name="Hendrix R.W."/>
            <person name="Hatfull G.F."/>
        </authorList>
    </citation>
    <scope>NUCLEOTIDE SEQUENCE [LARGE SCALE GENOMIC DNA]</scope>
    <source>
        <strain evidence="4 5">DSM 27648</strain>
    </source>
</reference>
<dbReference type="PATRIC" id="fig|1391654.3.peg.8231"/>
<dbReference type="InterPro" id="IPR038670">
    <property type="entry name" value="HslJ-like_sf"/>
</dbReference>
<dbReference type="STRING" id="1391654.AKJ09_08118"/>
<keyword evidence="5" id="KW-1185">Reference proteome</keyword>
<protein>
    <submittedName>
        <fullName evidence="4">Putative lipoprotein</fullName>
    </submittedName>
</protein>
<keyword evidence="1" id="KW-0732">Signal</keyword>
<gene>
    <name evidence="4" type="ORF">AKJ09_08118</name>
</gene>